<feature type="domain" description="UvrD-like helicase C-terminal" evidence="18">
    <location>
        <begin position="365"/>
        <end position="680"/>
    </location>
</feature>
<gene>
    <name evidence="19" type="ORF">LWF01_10295</name>
</gene>
<dbReference type="InterPro" id="IPR014016">
    <property type="entry name" value="UvrD-like_ATP-bd"/>
</dbReference>
<dbReference type="Gene3D" id="1.10.486.10">
    <property type="entry name" value="PCRA, domain 4"/>
    <property type="match status" value="1"/>
</dbReference>
<evidence type="ECO:0000256" key="12">
    <source>
        <dbReference type="ARBA" id="ARBA00034617"/>
    </source>
</evidence>
<evidence type="ECO:0000256" key="14">
    <source>
        <dbReference type="ARBA" id="ARBA00048988"/>
    </source>
</evidence>
<dbReference type="GO" id="GO:0016787">
    <property type="term" value="F:hydrolase activity"/>
    <property type="evidence" value="ECO:0007669"/>
    <property type="project" value="UniProtKB-KW"/>
</dbReference>
<organism evidence="19 20">
    <name type="scientific">Saxibacter everestensis</name>
    <dbReference type="NCBI Taxonomy" id="2909229"/>
    <lineage>
        <taxon>Bacteria</taxon>
        <taxon>Bacillati</taxon>
        <taxon>Actinomycetota</taxon>
        <taxon>Actinomycetes</taxon>
        <taxon>Micrococcales</taxon>
        <taxon>Brevibacteriaceae</taxon>
        <taxon>Saxibacter</taxon>
    </lineage>
</organism>
<evidence type="ECO:0000256" key="11">
    <source>
        <dbReference type="ARBA" id="ARBA00023235"/>
    </source>
</evidence>
<dbReference type="InterPro" id="IPR013986">
    <property type="entry name" value="DExx_box_DNA_helicase_dom_sf"/>
</dbReference>
<keyword evidence="2" id="KW-0540">Nuclease</keyword>
<keyword evidence="7" id="KW-0269">Exonuclease</keyword>
<evidence type="ECO:0000259" key="18">
    <source>
        <dbReference type="PROSITE" id="PS51217"/>
    </source>
</evidence>
<dbReference type="Proteomes" id="UP001209083">
    <property type="component" value="Chromosome"/>
</dbReference>
<evidence type="ECO:0000256" key="3">
    <source>
        <dbReference type="ARBA" id="ARBA00022741"/>
    </source>
</evidence>
<keyword evidence="9" id="KW-0238">DNA-binding</keyword>
<dbReference type="SUPFAM" id="SSF52540">
    <property type="entry name" value="P-loop containing nucleoside triphosphate hydrolases"/>
    <property type="match status" value="1"/>
</dbReference>
<dbReference type="InterPro" id="IPR011335">
    <property type="entry name" value="Restrct_endonuc-II-like"/>
</dbReference>
<dbReference type="InterPro" id="IPR038726">
    <property type="entry name" value="PDDEXK_AddAB-type"/>
</dbReference>
<dbReference type="Gene3D" id="3.40.50.300">
    <property type="entry name" value="P-loop containing nucleotide triphosphate hydrolases"/>
    <property type="match status" value="2"/>
</dbReference>
<dbReference type="PANTHER" id="PTHR11070">
    <property type="entry name" value="UVRD / RECB / PCRA DNA HELICASE FAMILY MEMBER"/>
    <property type="match status" value="1"/>
</dbReference>
<keyword evidence="11" id="KW-0413">Isomerase</keyword>
<evidence type="ECO:0000256" key="8">
    <source>
        <dbReference type="ARBA" id="ARBA00022840"/>
    </source>
</evidence>
<dbReference type="PANTHER" id="PTHR11070:SF55">
    <property type="entry name" value="DNA 3'-5' HELICASE"/>
    <property type="match status" value="1"/>
</dbReference>
<dbReference type="InterPro" id="IPR000212">
    <property type="entry name" value="DNA_helicase_UvrD/REP"/>
</dbReference>
<sequence>MNRNVIRYSAADIATILARPLPTEEQRAVIEAPLEPGLVVAGAGSGKTETMASRVVWLVANQFVDPDAILGLTFTRKAAGELAERVRKRLRALRHRKVIAASATELGLGEATVSTYNAYAASLVRDHGLRIAVEPGASLLSEAGRWQLAAEVVEAASADELGFLDKPFGSVVSAVLQLASGCAEHLREPEEILGVTGSLREMAERLPKDARAFERSADRHPPAGTPYAAVQAALGDVAAKEALVPLVRRFLELKRDRGVLDFGDQVQLAAQLASTVDDVRRDERERWSVVLLDEYQDTSVSQLVLLKSLFGDGHPVTAVGDPHQSIYGWRGASSGNLGRFPQDFAAQAGSPAQVRYLSTSWRNDAAVLDAANTLAKPLRADGVPGPELKPRPGVEDGAITVSVLAGAVDAHTGLRDEDQSLARWVAEQRDLKRSVAVLCRRRSQFPGIEASLRLAGIPVEVVGLGGLLGTPEIIDIVCALQVVHDPDRGDSLMRLLTSPRWQLGARDLAALSDWSRQLHASRLGSGATDGPATAEAVDSYSLADGLDGLPPVGWHKPGESEPAFSSSGHHRLHDLSATLRELRRRSGQGLVDLVREVERALLLDIEVAARPGYSTSAARAHLDAFAEVAYQFSSSGDAPTLGAFISWLDAAQSEERGLQLPTAEPNPDAVQLLTVHASKGLEWDAVAIPDLVEGVFPGKPKATSGWLQLGQIPTELRGDRDQLPGFHWRDAEHQADLRDALDDFKDRNIDHHRAEERRLAYVALTRARTSLWLSASFWGAGVNPREPSTYLAELVGGGVITDSDWPEQPVKGEANPIELRAREEEWPPVAGSSTGREPAARDDAADLVLSCLERAAAERTPAQDAAEQTADQPPVAAGPERSVNHYIDLLLAERDIVSRGPATVSFPSRISPTRLIAVDRDPAAAAASIARPMPRPPSHAARLGTAFHEWLEQRYGQAALFELDEAEVARDPFDHGGLGAQGRANLAKLQTTFLASRFAALRPMDVERVFEIQLGELTIPGKIDAIFDHGAGQYEVVDWKTGRAPTPTERSHTELQLALYRVAFSEQESVPLQNITTTFFYLGSNEEVSLADLPDSAELESRFAQYYKQR</sequence>
<protein>
    <recommendedName>
        <fullName evidence="13">DNA 3'-5' helicase</fullName>
        <ecNumber evidence="13">5.6.2.4</ecNumber>
    </recommendedName>
</protein>
<comment type="similarity">
    <text evidence="1">Belongs to the helicase family. UvrD subfamily.</text>
</comment>
<evidence type="ECO:0000256" key="2">
    <source>
        <dbReference type="ARBA" id="ARBA00022722"/>
    </source>
</evidence>
<dbReference type="SUPFAM" id="SSF52980">
    <property type="entry name" value="Restriction endonuclease-like"/>
    <property type="match status" value="1"/>
</dbReference>
<feature type="domain" description="UvrD-like helicase ATP-binding" evidence="17">
    <location>
        <begin position="20"/>
        <end position="364"/>
    </location>
</feature>
<dbReference type="InterPro" id="IPR027417">
    <property type="entry name" value="P-loop_NTPase"/>
</dbReference>
<feature type="region of interest" description="Disordered" evidence="16">
    <location>
        <begin position="801"/>
        <end position="842"/>
    </location>
</feature>
<evidence type="ECO:0000256" key="5">
    <source>
        <dbReference type="ARBA" id="ARBA00022801"/>
    </source>
</evidence>
<evidence type="ECO:0000256" key="6">
    <source>
        <dbReference type="ARBA" id="ARBA00022806"/>
    </source>
</evidence>
<dbReference type="Pfam" id="PF00580">
    <property type="entry name" value="UvrD-helicase"/>
    <property type="match status" value="1"/>
</dbReference>
<dbReference type="Gene3D" id="3.90.320.10">
    <property type="match status" value="1"/>
</dbReference>
<dbReference type="PROSITE" id="PS51217">
    <property type="entry name" value="UVRD_HELICASE_CTER"/>
    <property type="match status" value="1"/>
</dbReference>
<keyword evidence="20" id="KW-1185">Reference proteome</keyword>
<feature type="binding site" evidence="15">
    <location>
        <begin position="41"/>
        <end position="48"/>
    </location>
    <ligand>
        <name>ATP</name>
        <dbReference type="ChEBI" id="CHEBI:30616"/>
    </ligand>
</feature>
<comment type="catalytic activity">
    <reaction evidence="14">
        <text>ATP + H2O = ADP + phosphate + H(+)</text>
        <dbReference type="Rhea" id="RHEA:13065"/>
        <dbReference type="ChEBI" id="CHEBI:15377"/>
        <dbReference type="ChEBI" id="CHEBI:15378"/>
        <dbReference type="ChEBI" id="CHEBI:30616"/>
        <dbReference type="ChEBI" id="CHEBI:43474"/>
        <dbReference type="ChEBI" id="CHEBI:456216"/>
        <dbReference type="EC" id="5.6.2.4"/>
    </reaction>
</comment>
<dbReference type="Gene3D" id="1.10.10.160">
    <property type="match status" value="1"/>
</dbReference>
<evidence type="ECO:0000256" key="15">
    <source>
        <dbReference type="PROSITE-ProRule" id="PRU00560"/>
    </source>
</evidence>
<evidence type="ECO:0000256" key="4">
    <source>
        <dbReference type="ARBA" id="ARBA00022763"/>
    </source>
</evidence>
<comment type="catalytic activity">
    <reaction evidence="12">
        <text>Couples ATP hydrolysis with the unwinding of duplex DNA by translocating in the 3'-5' direction.</text>
        <dbReference type="EC" id="5.6.2.4"/>
    </reaction>
</comment>
<keyword evidence="6 15" id="KW-0347">Helicase</keyword>
<dbReference type="Pfam" id="PF13361">
    <property type="entry name" value="UvrD_C"/>
    <property type="match status" value="2"/>
</dbReference>
<evidence type="ECO:0000313" key="19">
    <source>
        <dbReference type="EMBL" id="WGW10529.1"/>
    </source>
</evidence>
<dbReference type="InterPro" id="IPR011604">
    <property type="entry name" value="PDDEXK-like_dom_sf"/>
</dbReference>
<keyword evidence="4" id="KW-0227">DNA damage</keyword>
<dbReference type="InterPro" id="IPR014017">
    <property type="entry name" value="DNA_helicase_UvrD-like_C"/>
</dbReference>
<keyword evidence="8 15" id="KW-0067">ATP-binding</keyword>
<accession>A0ABY8QQ71</accession>
<feature type="region of interest" description="Disordered" evidence="16">
    <location>
        <begin position="551"/>
        <end position="570"/>
    </location>
</feature>
<keyword evidence="5 15" id="KW-0378">Hydrolase</keyword>
<evidence type="ECO:0000256" key="7">
    <source>
        <dbReference type="ARBA" id="ARBA00022839"/>
    </source>
</evidence>
<dbReference type="GO" id="GO:0004386">
    <property type="term" value="F:helicase activity"/>
    <property type="evidence" value="ECO:0007669"/>
    <property type="project" value="UniProtKB-KW"/>
</dbReference>
<dbReference type="EC" id="5.6.2.4" evidence="13"/>
<proteinExistence type="inferred from homology"/>
<dbReference type="RefSeq" id="WP_349637310.1">
    <property type="nucleotide sequence ID" value="NZ_CP090958.1"/>
</dbReference>
<keyword evidence="10" id="KW-0234">DNA repair</keyword>
<evidence type="ECO:0000256" key="9">
    <source>
        <dbReference type="ARBA" id="ARBA00023125"/>
    </source>
</evidence>
<dbReference type="CDD" id="cd17932">
    <property type="entry name" value="DEXQc_UvrD"/>
    <property type="match status" value="1"/>
</dbReference>
<evidence type="ECO:0000313" key="20">
    <source>
        <dbReference type="Proteomes" id="UP001209083"/>
    </source>
</evidence>
<evidence type="ECO:0000256" key="10">
    <source>
        <dbReference type="ARBA" id="ARBA00023204"/>
    </source>
</evidence>
<dbReference type="EMBL" id="CP090958">
    <property type="protein sequence ID" value="WGW10529.1"/>
    <property type="molecule type" value="Genomic_DNA"/>
</dbReference>
<name>A0ABY8QQ71_9MICO</name>
<evidence type="ECO:0000256" key="1">
    <source>
        <dbReference type="ARBA" id="ARBA00009922"/>
    </source>
</evidence>
<evidence type="ECO:0000256" key="16">
    <source>
        <dbReference type="SAM" id="MobiDB-lite"/>
    </source>
</evidence>
<feature type="region of interest" description="Disordered" evidence="16">
    <location>
        <begin position="858"/>
        <end position="879"/>
    </location>
</feature>
<dbReference type="Pfam" id="PF12705">
    <property type="entry name" value="PDDEXK_1"/>
    <property type="match status" value="1"/>
</dbReference>
<evidence type="ECO:0000259" key="17">
    <source>
        <dbReference type="PROSITE" id="PS51198"/>
    </source>
</evidence>
<reference evidence="19 20" key="1">
    <citation type="submission" date="2023-05" db="EMBL/GenBank/DDBJ databases">
        <title>Lithophilousrod everest ZFBP1038 complete genpme.</title>
        <authorList>
            <person name="Tian M."/>
        </authorList>
    </citation>
    <scope>NUCLEOTIDE SEQUENCE [LARGE SCALE GENOMIC DNA]</scope>
    <source>
        <strain evidence="19 20">ZFBP1038</strain>
    </source>
</reference>
<keyword evidence="3 15" id="KW-0547">Nucleotide-binding</keyword>
<dbReference type="PROSITE" id="PS51198">
    <property type="entry name" value="UVRD_HELICASE_ATP_BIND"/>
    <property type="match status" value="1"/>
</dbReference>
<evidence type="ECO:0000256" key="13">
    <source>
        <dbReference type="ARBA" id="ARBA00034808"/>
    </source>
</evidence>